<dbReference type="AlphaFoldDB" id="A0A2N8ZNH8"/>
<evidence type="ECO:0000313" key="2">
    <source>
        <dbReference type="Proteomes" id="UP000235828"/>
    </source>
</evidence>
<evidence type="ECO:0000313" key="1">
    <source>
        <dbReference type="EMBL" id="SON53473.1"/>
    </source>
</evidence>
<gene>
    <name evidence="1" type="ORF">VTAP4600_P0029</name>
</gene>
<keyword evidence="1" id="KW-0614">Plasmid</keyword>
<accession>A0A2N8ZNH8</accession>
<geneLocation type="plasmid" evidence="2">
    <name>p</name>
</geneLocation>
<organism evidence="1 2">
    <name type="scientific">Vibrio tapetis subsp. tapetis</name>
    <dbReference type="NCBI Taxonomy" id="1671868"/>
    <lineage>
        <taxon>Bacteria</taxon>
        <taxon>Pseudomonadati</taxon>
        <taxon>Pseudomonadota</taxon>
        <taxon>Gammaproteobacteria</taxon>
        <taxon>Vibrionales</taxon>
        <taxon>Vibrionaceae</taxon>
        <taxon>Vibrio</taxon>
    </lineage>
</organism>
<protein>
    <submittedName>
        <fullName evidence="1">Uncharacterized protein</fullName>
    </submittedName>
</protein>
<name>A0A2N8ZNH8_9VIBR</name>
<keyword evidence="2" id="KW-1185">Reference proteome</keyword>
<reference evidence="1 2" key="1">
    <citation type="submission" date="2017-10" db="EMBL/GenBank/DDBJ databases">
        <authorList>
            <person name="Banno H."/>
            <person name="Chua N.-H."/>
        </authorList>
    </citation>
    <scope>NUCLEOTIDE SEQUENCE [LARGE SCALE GENOMIC DNA]</scope>
    <source>
        <strain evidence="1">Vibrio tapetis CECT4600</strain>
        <plasmid evidence="2">Plasmid p</plasmid>
    </source>
</reference>
<sequence length="41" mass="4545">MLLDEGEKGISAPIAFHALSLRTTSVSRDTKQPKKHIAKIR</sequence>
<dbReference type="Proteomes" id="UP000235828">
    <property type="component" value="Plasmid P"/>
</dbReference>
<dbReference type="EMBL" id="LT960613">
    <property type="protein sequence ID" value="SON53473.1"/>
    <property type="molecule type" value="Genomic_DNA"/>
</dbReference>
<proteinExistence type="predicted"/>
<dbReference type="KEGG" id="vta:P0029"/>